<dbReference type="Proteomes" id="UP000291302">
    <property type="component" value="Unassembled WGS sequence"/>
</dbReference>
<keyword evidence="2" id="KW-1185">Reference proteome</keyword>
<dbReference type="EMBL" id="SILG01000003">
    <property type="protein sequence ID" value="TBE60641.1"/>
    <property type="molecule type" value="Genomic_DNA"/>
</dbReference>
<proteinExistence type="predicted"/>
<comment type="caution">
    <text evidence="1">The sequence shown here is derived from an EMBL/GenBank/DDBJ whole genome shotgun (WGS) entry which is preliminary data.</text>
</comment>
<organism evidence="1 2">
    <name type="scientific">Rhizobium beringeri</name>
    <dbReference type="NCBI Taxonomy" id="3019934"/>
    <lineage>
        <taxon>Bacteria</taxon>
        <taxon>Pseudomonadati</taxon>
        <taxon>Pseudomonadota</taxon>
        <taxon>Alphaproteobacteria</taxon>
        <taxon>Hyphomicrobiales</taxon>
        <taxon>Rhizobiaceae</taxon>
        <taxon>Rhizobium/Agrobacterium group</taxon>
        <taxon>Rhizobium</taxon>
    </lineage>
</organism>
<protein>
    <submittedName>
        <fullName evidence="1">Uncharacterized protein</fullName>
    </submittedName>
</protein>
<accession>A0ABY1XKR5</accession>
<geneLocation type="plasmid" evidence="1">
    <name>pSM51_Rh02</name>
</geneLocation>
<gene>
    <name evidence="1" type="ORF">ELH03_27645</name>
</gene>
<sequence length="78" mass="8874">MIGFQHPNPTLRTLFLLSIRRCTCPLRNRMKRLCSNFSTKATLGELPTTPNMDRQRFTREVLTGYSNIATSLVSSQQG</sequence>
<keyword evidence="1" id="KW-0614">Plasmid</keyword>
<evidence type="ECO:0000313" key="2">
    <source>
        <dbReference type="Proteomes" id="UP000291302"/>
    </source>
</evidence>
<evidence type="ECO:0000313" key="1">
    <source>
        <dbReference type="EMBL" id="TBE60641.1"/>
    </source>
</evidence>
<reference evidence="1 2" key="1">
    <citation type="submission" date="2019-02" db="EMBL/GenBank/DDBJ databases">
        <title>The genomic architecture of introgression among sibling species of bacteria.</title>
        <authorList>
            <person name="Cavassim M.I.A."/>
            <person name="Moeskjaer S."/>
            <person name="Moslemi C."/>
            <person name="Fields B."/>
            <person name="Bachmann A."/>
            <person name="Vilhjalmsson B."/>
            <person name="Schierup M.H."/>
            <person name="Young J.P.W."/>
            <person name="Andersen S.U."/>
        </authorList>
    </citation>
    <scope>NUCLEOTIDE SEQUENCE [LARGE SCALE GENOMIC DNA]</scope>
    <source>
        <strain evidence="1 2">SM51</strain>
        <plasmid evidence="1">pSM51_Rh02</plasmid>
    </source>
</reference>
<name>A0ABY1XKR5_9HYPH</name>